<evidence type="ECO:0000313" key="10">
    <source>
        <dbReference type="EMBL" id="RLG69942.1"/>
    </source>
</evidence>
<sequence>MKNKELIDAYFANKTFAQMEIESYNQFIQQKVPEILEENKIVVPKMEEVRLEFSDIEILKPQIVEADGSPRTDFYPMEARIRNRTYAGPIYATITLYRRDVEQDVRKTYIGDMPVMLKSCLCWLEGKTEEELIAMGEDPLDFGGYFIINGSEKALMTQEVLASDRVLVSKDAQGKTIAEVISTKGAFKGRTRITRNPDGMLMVAFPASPKKLKLMVLLVALGLKTKEDILNAFSENKKIRNDILLNLEQLDVRTQQDALDKIGKYVAPGQVIDYRLRRAREVLDAFLLPHIGQSEADRLAKAYFLCMMAERAIERAYGLRGDDDKDHYANKRLELSGKLMEHLFRYAFKYFVKDLKFQIDRTVTRRRKLNISTIVRPGAITERIMFAMSTGNWIGRATGVSKYMDRVNYLSPLTDLRKIKSPLDKTRELYEARDVHGTHWQRVCCIETPDGPQCGLVKNLALFSKTTTEAESKKIEEMLHELGVELKKV</sequence>
<dbReference type="GO" id="GO:0003677">
    <property type="term" value="F:DNA binding"/>
    <property type="evidence" value="ECO:0007669"/>
    <property type="project" value="InterPro"/>
</dbReference>
<comment type="caution">
    <text evidence="10">The sequence shown here is derived from an EMBL/GenBank/DDBJ whole genome shotgun (WGS) entry which is preliminary data.</text>
</comment>
<keyword evidence="5" id="KW-0804">Transcription</keyword>
<accession>A0A497JGA1</accession>
<protein>
    <recommendedName>
        <fullName evidence="1">DNA-directed RNA polymerase</fullName>
        <ecNumber evidence="1">2.7.7.6</ecNumber>
    </recommendedName>
</protein>
<dbReference type="GO" id="GO:0006351">
    <property type="term" value="P:DNA-templated transcription"/>
    <property type="evidence" value="ECO:0007669"/>
    <property type="project" value="InterPro"/>
</dbReference>
<dbReference type="InterPro" id="IPR007642">
    <property type="entry name" value="RNA_pol_Rpb2_2"/>
</dbReference>
<evidence type="ECO:0000256" key="1">
    <source>
        <dbReference type="ARBA" id="ARBA00012418"/>
    </source>
</evidence>
<organism evidence="10 11">
    <name type="scientific">Candidatus Iainarchaeum sp</name>
    <dbReference type="NCBI Taxonomy" id="3101447"/>
    <lineage>
        <taxon>Archaea</taxon>
        <taxon>Candidatus Iainarchaeota</taxon>
        <taxon>Candidatus Iainarchaeia</taxon>
        <taxon>Candidatus Iainarchaeales</taxon>
        <taxon>Candidatus Iainarchaeaceae</taxon>
        <taxon>Candidatus Iainarchaeum</taxon>
    </lineage>
</organism>
<dbReference type="GO" id="GO:0000428">
    <property type="term" value="C:DNA-directed RNA polymerase complex"/>
    <property type="evidence" value="ECO:0007669"/>
    <property type="project" value="UniProtKB-KW"/>
</dbReference>
<dbReference type="Pfam" id="PF04561">
    <property type="entry name" value="RNA_pol_Rpb2_2"/>
    <property type="match status" value="1"/>
</dbReference>
<dbReference type="Pfam" id="PF04565">
    <property type="entry name" value="RNA_pol_Rpb2_3"/>
    <property type="match status" value="1"/>
</dbReference>
<evidence type="ECO:0000259" key="7">
    <source>
        <dbReference type="Pfam" id="PF04561"/>
    </source>
</evidence>
<dbReference type="GO" id="GO:0003899">
    <property type="term" value="F:DNA-directed RNA polymerase activity"/>
    <property type="evidence" value="ECO:0007669"/>
    <property type="project" value="UniProtKB-EC"/>
</dbReference>
<evidence type="ECO:0000259" key="8">
    <source>
        <dbReference type="Pfam" id="PF04563"/>
    </source>
</evidence>
<evidence type="ECO:0000313" key="11">
    <source>
        <dbReference type="Proteomes" id="UP000278031"/>
    </source>
</evidence>
<dbReference type="GO" id="GO:0032549">
    <property type="term" value="F:ribonucleoside binding"/>
    <property type="evidence" value="ECO:0007669"/>
    <property type="project" value="InterPro"/>
</dbReference>
<evidence type="ECO:0000256" key="5">
    <source>
        <dbReference type="ARBA" id="ARBA00023163"/>
    </source>
</evidence>
<keyword evidence="3" id="KW-0808">Transferase</keyword>
<feature type="domain" description="RNA polymerase beta subunit protrusion" evidence="8">
    <location>
        <begin position="18"/>
        <end position="381"/>
    </location>
</feature>
<gene>
    <name evidence="10" type="ORF">DRO04_02600</name>
</gene>
<dbReference type="PANTHER" id="PTHR20856">
    <property type="entry name" value="DNA-DIRECTED RNA POLYMERASE I SUBUNIT 2"/>
    <property type="match status" value="1"/>
</dbReference>
<dbReference type="InterPro" id="IPR007645">
    <property type="entry name" value="RNA_pol_Rpb2_3"/>
</dbReference>
<name>A0A497JGA1_9ARCH</name>
<keyword evidence="4" id="KW-0548">Nucleotidyltransferase</keyword>
<feature type="domain" description="RNA polymerase Rpb2" evidence="9">
    <location>
        <begin position="403"/>
        <end position="465"/>
    </location>
</feature>
<dbReference type="NCBIfam" id="NF007175">
    <property type="entry name" value="PRK09606.1"/>
    <property type="match status" value="1"/>
</dbReference>
<proteinExistence type="inferred from homology"/>
<evidence type="ECO:0000259" key="9">
    <source>
        <dbReference type="Pfam" id="PF04565"/>
    </source>
</evidence>
<dbReference type="Gene3D" id="3.90.1100.10">
    <property type="match status" value="2"/>
</dbReference>
<dbReference type="Proteomes" id="UP000278031">
    <property type="component" value="Unassembled WGS sequence"/>
</dbReference>
<dbReference type="Pfam" id="PF04563">
    <property type="entry name" value="RNA_pol_Rpb2_1"/>
    <property type="match status" value="1"/>
</dbReference>
<feature type="domain" description="RNA polymerase Rpb2" evidence="7">
    <location>
        <begin position="163"/>
        <end position="334"/>
    </location>
</feature>
<dbReference type="AlphaFoldDB" id="A0A497JGA1"/>
<dbReference type="InterPro" id="IPR007644">
    <property type="entry name" value="RNA_pol_bsu_protrusion"/>
</dbReference>
<dbReference type="InterPro" id="IPR015712">
    <property type="entry name" value="DNA-dir_RNA_pol_su2"/>
</dbReference>
<evidence type="ECO:0000256" key="6">
    <source>
        <dbReference type="RuleBase" id="RU000434"/>
    </source>
</evidence>
<keyword evidence="2 10" id="KW-0240">DNA-directed RNA polymerase</keyword>
<dbReference type="EC" id="2.7.7.6" evidence="1"/>
<reference evidence="10 11" key="1">
    <citation type="submission" date="2018-06" db="EMBL/GenBank/DDBJ databases">
        <title>Extensive metabolic versatility and redundancy in microbially diverse, dynamic hydrothermal sediments.</title>
        <authorList>
            <person name="Dombrowski N."/>
            <person name="Teske A."/>
            <person name="Baker B.J."/>
        </authorList>
    </citation>
    <scope>NUCLEOTIDE SEQUENCE [LARGE SCALE GENOMIC DNA]</scope>
    <source>
        <strain evidence="10">B51_G17</strain>
    </source>
</reference>
<dbReference type="EMBL" id="QMWP01000095">
    <property type="protein sequence ID" value="RLG69942.1"/>
    <property type="molecule type" value="Genomic_DNA"/>
</dbReference>
<evidence type="ECO:0000256" key="4">
    <source>
        <dbReference type="ARBA" id="ARBA00022695"/>
    </source>
</evidence>
<dbReference type="SUPFAM" id="SSF64484">
    <property type="entry name" value="beta and beta-prime subunits of DNA dependent RNA-polymerase"/>
    <property type="match status" value="1"/>
</dbReference>
<comment type="similarity">
    <text evidence="6">Belongs to the RNA polymerase beta chain family.</text>
</comment>
<evidence type="ECO:0000256" key="3">
    <source>
        <dbReference type="ARBA" id="ARBA00022679"/>
    </source>
</evidence>
<evidence type="ECO:0000256" key="2">
    <source>
        <dbReference type="ARBA" id="ARBA00022478"/>
    </source>
</evidence>